<sequence>MFSFLDKLCGHHIASTLSAGILPILLLRLPGEEGQDPDLLCGGRDD</sequence>
<gene>
    <name evidence="1" type="ORF">Patl1_16066</name>
</gene>
<proteinExistence type="predicted"/>
<evidence type="ECO:0000313" key="1">
    <source>
        <dbReference type="EMBL" id="KAJ0096235.1"/>
    </source>
</evidence>
<evidence type="ECO:0000313" key="2">
    <source>
        <dbReference type="Proteomes" id="UP001164250"/>
    </source>
</evidence>
<protein>
    <submittedName>
        <fullName evidence="1">Uncharacterized protein</fullName>
    </submittedName>
</protein>
<reference evidence="2" key="1">
    <citation type="journal article" date="2023" name="G3 (Bethesda)">
        <title>Genome assembly and association tests identify interacting loci associated with vigor, precocity, and sex in interspecific pistachio rootstocks.</title>
        <authorList>
            <person name="Palmer W."/>
            <person name="Jacygrad E."/>
            <person name="Sagayaradj S."/>
            <person name="Cavanaugh K."/>
            <person name="Han R."/>
            <person name="Bertier L."/>
            <person name="Beede B."/>
            <person name="Kafkas S."/>
            <person name="Golino D."/>
            <person name="Preece J."/>
            <person name="Michelmore R."/>
        </authorList>
    </citation>
    <scope>NUCLEOTIDE SEQUENCE [LARGE SCALE GENOMIC DNA]</scope>
</reference>
<accession>A0ACC1BBD5</accession>
<name>A0ACC1BBD5_9ROSI</name>
<comment type="caution">
    <text evidence="1">The sequence shown here is derived from an EMBL/GenBank/DDBJ whole genome shotgun (WGS) entry which is preliminary data.</text>
</comment>
<keyword evidence="2" id="KW-1185">Reference proteome</keyword>
<organism evidence="1 2">
    <name type="scientific">Pistacia atlantica</name>
    <dbReference type="NCBI Taxonomy" id="434234"/>
    <lineage>
        <taxon>Eukaryota</taxon>
        <taxon>Viridiplantae</taxon>
        <taxon>Streptophyta</taxon>
        <taxon>Embryophyta</taxon>
        <taxon>Tracheophyta</taxon>
        <taxon>Spermatophyta</taxon>
        <taxon>Magnoliopsida</taxon>
        <taxon>eudicotyledons</taxon>
        <taxon>Gunneridae</taxon>
        <taxon>Pentapetalae</taxon>
        <taxon>rosids</taxon>
        <taxon>malvids</taxon>
        <taxon>Sapindales</taxon>
        <taxon>Anacardiaceae</taxon>
        <taxon>Pistacia</taxon>
    </lineage>
</organism>
<dbReference type="Proteomes" id="UP001164250">
    <property type="component" value="Chromosome 6"/>
</dbReference>
<dbReference type="EMBL" id="CM047902">
    <property type="protein sequence ID" value="KAJ0096235.1"/>
    <property type="molecule type" value="Genomic_DNA"/>
</dbReference>